<protein>
    <recommendedName>
        <fullName evidence="4">Retrotransposon gag domain-containing protein</fullName>
    </recommendedName>
</protein>
<evidence type="ECO:0000313" key="1">
    <source>
        <dbReference type="EMBL" id="JAS90147.1"/>
    </source>
</evidence>
<dbReference type="EMBL" id="GECU01008687">
    <property type="protein sequence ID" value="JAS99019.1"/>
    <property type="molecule type" value="Transcribed_RNA"/>
</dbReference>
<dbReference type="EMBL" id="GECU01007574">
    <property type="protein sequence ID" value="JAT00133.1"/>
    <property type="molecule type" value="Transcribed_RNA"/>
</dbReference>
<dbReference type="EMBL" id="GECU01017559">
    <property type="protein sequence ID" value="JAS90147.1"/>
    <property type="molecule type" value="Transcribed_RNA"/>
</dbReference>
<dbReference type="AlphaFoldDB" id="A0A1B6JM18"/>
<proteinExistence type="predicted"/>
<feature type="non-terminal residue" evidence="3">
    <location>
        <position position="143"/>
    </location>
</feature>
<sequence>MDFKQPRGLVIDENVANNWALFKQKFGNFLLASGNDGKEDKVKVAMLLHCIGDEGMEIYNTFKQDEADTFKKVIELYDAYFNPKKNVVYCRYKFFSRIQQENELIDHYVTSLKALAKPCDFKEDEDSLIRDRVVIGISDKQLQ</sequence>
<organism evidence="3">
    <name type="scientific">Homalodisca liturata</name>
    <dbReference type="NCBI Taxonomy" id="320908"/>
    <lineage>
        <taxon>Eukaryota</taxon>
        <taxon>Metazoa</taxon>
        <taxon>Ecdysozoa</taxon>
        <taxon>Arthropoda</taxon>
        <taxon>Hexapoda</taxon>
        <taxon>Insecta</taxon>
        <taxon>Pterygota</taxon>
        <taxon>Neoptera</taxon>
        <taxon>Paraneoptera</taxon>
        <taxon>Hemiptera</taxon>
        <taxon>Auchenorrhyncha</taxon>
        <taxon>Membracoidea</taxon>
        <taxon>Cicadellidae</taxon>
        <taxon>Cicadellinae</taxon>
        <taxon>Proconiini</taxon>
        <taxon>Homalodisca</taxon>
    </lineage>
</organism>
<dbReference type="PANTHER" id="PTHR33198:SF20">
    <property type="entry name" value="RETROTRANSPOSON GAG DOMAIN-CONTAINING PROTEIN"/>
    <property type="match status" value="1"/>
</dbReference>
<dbReference type="PANTHER" id="PTHR33198">
    <property type="entry name" value="ANK_REP_REGION DOMAIN-CONTAINING PROTEIN-RELATED"/>
    <property type="match status" value="1"/>
</dbReference>
<accession>A0A1B6JM18</accession>
<evidence type="ECO:0000313" key="2">
    <source>
        <dbReference type="EMBL" id="JAS99019.1"/>
    </source>
</evidence>
<evidence type="ECO:0008006" key="4">
    <source>
        <dbReference type="Google" id="ProtNLM"/>
    </source>
</evidence>
<gene>
    <name evidence="2" type="ORF">g.48527</name>
    <name evidence="3" type="ORF">g.48531</name>
    <name evidence="1" type="ORF">g.48532</name>
</gene>
<reference evidence="3" key="1">
    <citation type="submission" date="2015-11" db="EMBL/GenBank/DDBJ databases">
        <title>De novo transcriptome assembly of four potential Pierce s Disease insect vectors from Arizona vineyards.</title>
        <authorList>
            <person name="Tassone E.E."/>
        </authorList>
    </citation>
    <scope>NUCLEOTIDE SEQUENCE</scope>
</reference>
<name>A0A1B6JM18_9HEMI</name>
<evidence type="ECO:0000313" key="3">
    <source>
        <dbReference type="EMBL" id="JAT00133.1"/>
    </source>
</evidence>